<dbReference type="Proteomes" id="UP001060085">
    <property type="component" value="Linkage Group LG06"/>
</dbReference>
<name>A0ACC0A880_CATRO</name>
<evidence type="ECO:0000313" key="1">
    <source>
        <dbReference type="EMBL" id="KAI5657024.1"/>
    </source>
</evidence>
<keyword evidence="2" id="KW-1185">Reference proteome</keyword>
<dbReference type="EMBL" id="CM044706">
    <property type="protein sequence ID" value="KAI5657024.1"/>
    <property type="molecule type" value="Genomic_DNA"/>
</dbReference>
<reference evidence="2" key="1">
    <citation type="journal article" date="2023" name="Nat. Plants">
        <title>Single-cell RNA sequencing provides a high-resolution roadmap for understanding the multicellular compartmentation of specialized metabolism.</title>
        <authorList>
            <person name="Sun S."/>
            <person name="Shen X."/>
            <person name="Li Y."/>
            <person name="Li Y."/>
            <person name="Wang S."/>
            <person name="Li R."/>
            <person name="Zhang H."/>
            <person name="Shen G."/>
            <person name="Guo B."/>
            <person name="Wei J."/>
            <person name="Xu J."/>
            <person name="St-Pierre B."/>
            <person name="Chen S."/>
            <person name="Sun C."/>
        </authorList>
    </citation>
    <scope>NUCLEOTIDE SEQUENCE [LARGE SCALE GENOMIC DNA]</scope>
</reference>
<protein>
    <submittedName>
        <fullName evidence="1">Uncharacterized protein</fullName>
    </submittedName>
</protein>
<accession>A0ACC0A880</accession>
<sequence length="197" mass="22951">MTWTVSDSGGWIHLRKSIIPWRVWPKRYYVRHCIMLCDGTAALWRVRMDLKLRCLADTDYEMSELVFDDLVMGSGLCLWCTTFALHVLLNSGVEAALLCLDSFSLPSSLTQIEQWRSQPLKFYAWSFWIGSFSEERVNKVNVKSFKIFKGLSLSNFIRYPSSLSFKTFKEKVKVKNEFFLGKLLDSHVNFSNPYMTI</sequence>
<gene>
    <name evidence="1" type="ORF">M9H77_25817</name>
</gene>
<comment type="caution">
    <text evidence="1">The sequence shown here is derived from an EMBL/GenBank/DDBJ whole genome shotgun (WGS) entry which is preliminary data.</text>
</comment>
<proteinExistence type="predicted"/>
<evidence type="ECO:0000313" key="2">
    <source>
        <dbReference type="Proteomes" id="UP001060085"/>
    </source>
</evidence>
<organism evidence="1 2">
    <name type="scientific">Catharanthus roseus</name>
    <name type="common">Madagascar periwinkle</name>
    <name type="synonym">Vinca rosea</name>
    <dbReference type="NCBI Taxonomy" id="4058"/>
    <lineage>
        <taxon>Eukaryota</taxon>
        <taxon>Viridiplantae</taxon>
        <taxon>Streptophyta</taxon>
        <taxon>Embryophyta</taxon>
        <taxon>Tracheophyta</taxon>
        <taxon>Spermatophyta</taxon>
        <taxon>Magnoliopsida</taxon>
        <taxon>eudicotyledons</taxon>
        <taxon>Gunneridae</taxon>
        <taxon>Pentapetalae</taxon>
        <taxon>asterids</taxon>
        <taxon>lamiids</taxon>
        <taxon>Gentianales</taxon>
        <taxon>Apocynaceae</taxon>
        <taxon>Rauvolfioideae</taxon>
        <taxon>Vinceae</taxon>
        <taxon>Catharanthinae</taxon>
        <taxon>Catharanthus</taxon>
    </lineage>
</organism>